<feature type="transmembrane region" description="Helical" evidence="1">
    <location>
        <begin position="33"/>
        <end position="51"/>
    </location>
</feature>
<sequence>MRKYFNNYPALFVIIAAVIILIVGNLIKYNRLLNIMQIVGVMLLFSLYFLVLDFNLKLAFSAFFAYKLLAIALFVGILLTVKPLCKTMIYELFPKAGIILFKPGAEFSALQFDLRINSGFSTVLIATVGNALLRKRKSKEDLLEDERTKVMKEVDNLRFQLSLRDIYPHFVESIVSTGMGRSIVGEGQKSPEMLIKLNQVLRYVLDQDVAKMQSVPLSMEYSYFIDLIDMLQWQHDDTRVEIRVEADMQKYPLRIVPMSLVTILENAVKYTVFNHEDALKVDLRLDRHGLWFECRNRFNPVARDNMKSSKFGLSNLRERLSRDENKAFIEVEESGDMFLVRFIQQKLDGDEH</sequence>
<comment type="caution">
    <text evidence="2">The sequence shown here is derived from an EMBL/GenBank/DDBJ whole genome shotgun (WGS) entry which is preliminary data.</text>
</comment>
<gene>
    <name evidence="2" type="ORF">ABTW24_08995</name>
</gene>
<reference evidence="2 3" key="1">
    <citation type="submission" date="2024-06" db="EMBL/GenBank/DDBJ databases">
        <title>Soil Sphingobacterium thalpophilum.</title>
        <authorList>
            <person name="Yang J."/>
            <person name="Li J."/>
        </authorList>
    </citation>
    <scope>NUCLEOTIDE SEQUENCE [LARGE SCALE GENOMIC DNA]</scope>
    <source>
        <strain evidence="2 3">22g91tb</strain>
    </source>
</reference>
<dbReference type="PANTHER" id="PTHR34220:SF7">
    <property type="entry name" value="SENSOR HISTIDINE KINASE YPDA"/>
    <property type="match status" value="1"/>
</dbReference>
<dbReference type="RefSeq" id="WP_370482090.1">
    <property type="nucleotide sequence ID" value="NZ_JBEOQA010000001.1"/>
</dbReference>
<keyword evidence="1" id="KW-0812">Transmembrane</keyword>
<accession>A0ABV4HEQ2</accession>
<proteinExistence type="predicted"/>
<evidence type="ECO:0000256" key="1">
    <source>
        <dbReference type="SAM" id="Phobius"/>
    </source>
</evidence>
<dbReference type="Proteomes" id="UP001566204">
    <property type="component" value="Unassembled WGS sequence"/>
</dbReference>
<feature type="transmembrane region" description="Helical" evidence="1">
    <location>
        <begin position="58"/>
        <end position="81"/>
    </location>
</feature>
<feature type="transmembrane region" description="Helical" evidence="1">
    <location>
        <begin position="7"/>
        <end position="27"/>
    </location>
</feature>
<organism evidence="2 3">
    <name type="scientific">Sphingobacterium thalpophilum</name>
    <dbReference type="NCBI Taxonomy" id="259"/>
    <lineage>
        <taxon>Bacteria</taxon>
        <taxon>Pseudomonadati</taxon>
        <taxon>Bacteroidota</taxon>
        <taxon>Sphingobacteriia</taxon>
        <taxon>Sphingobacteriales</taxon>
        <taxon>Sphingobacteriaceae</taxon>
        <taxon>Sphingobacterium</taxon>
    </lineage>
</organism>
<name>A0ABV4HEQ2_9SPHI</name>
<keyword evidence="3" id="KW-1185">Reference proteome</keyword>
<dbReference type="EMBL" id="JBEOQB010000002">
    <property type="protein sequence ID" value="MEZ0451729.1"/>
    <property type="molecule type" value="Genomic_DNA"/>
</dbReference>
<evidence type="ECO:0000313" key="2">
    <source>
        <dbReference type="EMBL" id="MEZ0451729.1"/>
    </source>
</evidence>
<protein>
    <recommendedName>
        <fullName evidence="4">Signal transduction histidine kinase internal region domain-containing protein</fullName>
    </recommendedName>
</protein>
<keyword evidence="1" id="KW-0472">Membrane</keyword>
<dbReference type="PANTHER" id="PTHR34220">
    <property type="entry name" value="SENSOR HISTIDINE KINASE YPDA"/>
    <property type="match status" value="1"/>
</dbReference>
<keyword evidence="1" id="KW-1133">Transmembrane helix</keyword>
<evidence type="ECO:0000313" key="3">
    <source>
        <dbReference type="Proteomes" id="UP001566204"/>
    </source>
</evidence>
<dbReference type="InterPro" id="IPR050640">
    <property type="entry name" value="Bact_2-comp_sensor_kinase"/>
</dbReference>
<evidence type="ECO:0008006" key="4">
    <source>
        <dbReference type="Google" id="ProtNLM"/>
    </source>
</evidence>